<dbReference type="Proteomes" id="UP000823561">
    <property type="component" value="Chromosome 24"/>
</dbReference>
<feature type="compositionally biased region" description="Polar residues" evidence="2">
    <location>
        <begin position="838"/>
        <end position="852"/>
    </location>
</feature>
<protein>
    <recommendedName>
        <fullName evidence="3">FH2 domain-containing protein</fullName>
    </recommendedName>
</protein>
<accession>A0AAV6FGR0</accession>
<feature type="coiled-coil region" evidence="1">
    <location>
        <begin position="437"/>
        <end position="464"/>
    </location>
</feature>
<dbReference type="SUPFAM" id="SSF101447">
    <property type="entry name" value="Formin homology 2 domain (FH2 domain)"/>
    <property type="match status" value="1"/>
</dbReference>
<keyword evidence="5" id="KW-1185">Reference proteome</keyword>
<feature type="compositionally biased region" description="Polar residues" evidence="2">
    <location>
        <begin position="1027"/>
        <end position="1036"/>
    </location>
</feature>
<feature type="region of interest" description="Disordered" evidence="2">
    <location>
        <begin position="1"/>
        <end position="71"/>
    </location>
</feature>
<feature type="compositionally biased region" description="Pro residues" evidence="2">
    <location>
        <begin position="27"/>
        <end position="59"/>
    </location>
</feature>
<feature type="region of interest" description="Disordered" evidence="2">
    <location>
        <begin position="504"/>
        <end position="530"/>
    </location>
</feature>
<feature type="domain" description="FH2" evidence="3">
    <location>
        <begin position="63"/>
        <end position="465"/>
    </location>
</feature>
<dbReference type="InterPro" id="IPR042201">
    <property type="entry name" value="FH2_Formin_sf"/>
</dbReference>
<feature type="compositionally biased region" description="Polar residues" evidence="2">
    <location>
        <begin position="748"/>
        <end position="763"/>
    </location>
</feature>
<feature type="compositionally biased region" description="Low complexity" evidence="2">
    <location>
        <begin position="509"/>
        <end position="518"/>
    </location>
</feature>
<feature type="compositionally biased region" description="Polar residues" evidence="2">
    <location>
        <begin position="776"/>
        <end position="804"/>
    </location>
</feature>
<evidence type="ECO:0000256" key="2">
    <source>
        <dbReference type="SAM" id="MobiDB-lite"/>
    </source>
</evidence>
<dbReference type="PROSITE" id="PS51444">
    <property type="entry name" value="FH2"/>
    <property type="match status" value="1"/>
</dbReference>
<dbReference type="Pfam" id="PF02181">
    <property type="entry name" value="FH2"/>
    <property type="match status" value="1"/>
</dbReference>
<feature type="compositionally biased region" description="Low complexity" evidence="2">
    <location>
        <begin position="861"/>
        <end position="880"/>
    </location>
</feature>
<feature type="region of interest" description="Disordered" evidence="2">
    <location>
        <begin position="543"/>
        <end position="625"/>
    </location>
</feature>
<gene>
    <name evidence="4" type="ORF">AALO_G00297150</name>
</gene>
<feature type="compositionally biased region" description="Basic and acidic residues" evidence="2">
    <location>
        <begin position="939"/>
        <end position="948"/>
    </location>
</feature>
<dbReference type="Gene3D" id="1.20.58.2220">
    <property type="entry name" value="Formin, FH2 domain"/>
    <property type="match status" value="1"/>
</dbReference>
<feature type="compositionally biased region" description="Low complexity" evidence="2">
    <location>
        <begin position="604"/>
        <end position="620"/>
    </location>
</feature>
<proteinExistence type="predicted"/>
<reference evidence="4" key="1">
    <citation type="submission" date="2020-10" db="EMBL/GenBank/DDBJ databases">
        <title>Chromosome-scale genome assembly of the Allis shad, Alosa alosa.</title>
        <authorList>
            <person name="Margot Z."/>
            <person name="Christophe K."/>
            <person name="Cabau C."/>
            <person name="Louis A."/>
            <person name="Berthelot C."/>
            <person name="Parey E."/>
            <person name="Roest Crollius H."/>
            <person name="Montfort J."/>
            <person name="Robinson-Rechavi M."/>
            <person name="Bucao C."/>
            <person name="Bouchez O."/>
            <person name="Gislard M."/>
            <person name="Lluch J."/>
            <person name="Milhes M."/>
            <person name="Lampietro C."/>
            <person name="Lopez Roques C."/>
            <person name="Donnadieu C."/>
            <person name="Braasch I."/>
            <person name="Desvignes T."/>
            <person name="Postlethwait J."/>
            <person name="Bobe J."/>
            <person name="Guiguen Y."/>
        </authorList>
    </citation>
    <scope>NUCLEOTIDE SEQUENCE</scope>
    <source>
        <strain evidence="4">M-15738</strain>
        <tissue evidence="4">Blood</tissue>
    </source>
</reference>
<keyword evidence="1" id="KW-0175">Coiled coil</keyword>
<feature type="compositionally biased region" description="Basic and acidic residues" evidence="2">
    <location>
        <begin position="1130"/>
        <end position="1146"/>
    </location>
</feature>
<feature type="compositionally biased region" description="Polar residues" evidence="2">
    <location>
        <begin position="552"/>
        <end position="603"/>
    </location>
</feature>
<dbReference type="InterPro" id="IPR015425">
    <property type="entry name" value="FH2_Formin"/>
</dbReference>
<feature type="compositionally biased region" description="Basic and acidic residues" evidence="2">
    <location>
        <begin position="764"/>
        <end position="774"/>
    </location>
</feature>
<comment type="caution">
    <text evidence="4">The sequence shown here is derived from an EMBL/GenBank/DDBJ whole genome shotgun (WGS) entry which is preliminary data.</text>
</comment>
<name>A0AAV6FGR0_9TELE</name>
<dbReference type="PANTHER" id="PTHR46345:SF11">
    <property type="entry name" value="FORMIN-J-LIKE"/>
    <property type="match status" value="1"/>
</dbReference>
<feature type="region of interest" description="Disordered" evidence="2">
    <location>
        <begin position="688"/>
        <end position="1146"/>
    </location>
</feature>
<sequence>MLVMSAISPANEREVFTEEAALSPTASPSPPPPPALAPPPPPPPAGPPPPPPPPPPPGHPALGQQHQKKKRRVRSFFWKPIPEERVHERGKPNLWTIGRGSDQEYRIDVRTIEELFGQQEEAQSLAAARAKAGGSLRGRGTSFKETKEEINILDSKRSMNVGIFLKQFKKSNISIIEDIRYGNSEAYGAEPLRELLKLIPESEEVKKLQAFNGEPNKLALVDSFMFLLTQVPNFELRIEAMVLKEEFTPSCAAMNRDIDVIRAATKELMTCGELHNILHLVLQAGNLMNAGGYAGNAVGFKLSSLLSLADTKANKPGMNLLHFVALEAQKKDEQLLTFPEKLQHVQSAARISVENIELELESLHSRTRSVEEKIQTDAELLQQLDLFLKTAAQALQDLTRRRLEFRKEGYTLIDFFCEDKDTFKLDECFRIFQDFCLKFKKAVKDNSERELKESARQRRLKELEEKRHSWAGGEEVGGVFGLRCSSETDVEAALTREGLLDLLRPRPRSPLSPLGRSGSLRRSRQSPVATADHQLHTFLEMTSEPAKYGSSKPLSPSWTGQSSPAYSPSHVPSTPSQTSKHFISPQTQSPSHTTPRANLNTDTSNLSVNNNRSPSPSKSSTHTDDNKNVIVDQEMTAHQNTFLNVNVERHTLVHGLQVFDLVSGRDGVVAQGNGSTVNQADLIVTDLEEESENPEPLVLSSPPLRKAPEKVGEPSLSFPQIANKEGDRDTETKLDLQTLPNMPVIQVSGESRLSAQTEDASSQSEKEQEGRCDVTDSVSSKSTPASHASESTSVDEASVPTSSSDKAETESPVESSASPCDSPASVSRSAESSGSHSTGQVPQNSTAPSSKKASAEKTDVKAQSSSKSKPASKTATASKQPAARPVRTLNTSENQTMRRVVPITRLTRSGSSASRKPDKSGIEASNHRASTHRPGLANDDSKSPRVREQSQASVVRKPSVRKTTPKPVRPVVPKPPPEEKMCRSTLRALQAAQAAAGQGAALSERSASAPQTPVRSPASVTKLPSFARNTVASTTRVARRDLVPSGANSPSANTGGTTPTPTTPIKSSPLARTASLRHPPNNRVAPEASQSSIRRVASIRVAAKKPFGEPLVPLRVHERKNSGSFSDKSAYSRDSHTDKANKPLWR</sequence>
<dbReference type="PANTHER" id="PTHR46345">
    <property type="entry name" value="INVERTED FORMIN-2"/>
    <property type="match status" value="1"/>
</dbReference>
<organism evidence="4 5">
    <name type="scientific">Alosa alosa</name>
    <name type="common">allis shad</name>
    <dbReference type="NCBI Taxonomy" id="278164"/>
    <lineage>
        <taxon>Eukaryota</taxon>
        <taxon>Metazoa</taxon>
        <taxon>Chordata</taxon>
        <taxon>Craniata</taxon>
        <taxon>Vertebrata</taxon>
        <taxon>Euteleostomi</taxon>
        <taxon>Actinopterygii</taxon>
        <taxon>Neopterygii</taxon>
        <taxon>Teleostei</taxon>
        <taxon>Clupei</taxon>
        <taxon>Clupeiformes</taxon>
        <taxon>Clupeoidei</taxon>
        <taxon>Clupeidae</taxon>
        <taxon>Alosa</taxon>
    </lineage>
</organism>
<feature type="compositionally biased region" description="Polar residues" evidence="2">
    <location>
        <begin position="1005"/>
        <end position="1014"/>
    </location>
</feature>
<evidence type="ECO:0000259" key="3">
    <source>
        <dbReference type="PROSITE" id="PS51444"/>
    </source>
</evidence>
<evidence type="ECO:0000256" key="1">
    <source>
        <dbReference type="SAM" id="Coils"/>
    </source>
</evidence>
<evidence type="ECO:0000313" key="5">
    <source>
        <dbReference type="Proteomes" id="UP000823561"/>
    </source>
</evidence>
<feature type="compositionally biased region" description="Polar residues" evidence="2">
    <location>
        <begin position="888"/>
        <end position="897"/>
    </location>
</feature>
<evidence type="ECO:0000313" key="4">
    <source>
        <dbReference type="EMBL" id="KAG5260837.1"/>
    </source>
</evidence>
<dbReference type="EMBL" id="JADWDJ010000024">
    <property type="protein sequence ID" value="KAG5260837.1"/>
    <property type="molecule type" value="Genomic_DNA"/>
</dbReference>
<dbReference type="AlphaFoldDB" id="A0AAV6FGR0"/>
<feature type="coiled-coil region" evidence="1">
    <location>
        <begin position="353"/>
        <end position="408"/>
    </location>
</feature>
<feature type="compositionally biased region" description="Low complexity" evidence="2">
    <location>
        <begin position="1054"/>
        <end position="1064"/>
    </location>
</feature>
<feature type="compositionally biased region" description="Basic and acidic residues" evidence="2">
    <location>
        <begin position="724"/>
        <end position="734"/>
    </location>
</feature>
<feature type="compositionally biased region" description="Low complexity" evidence="2">
    <location>
        <begin position="822"/>
        <end position="837"/>
    </location>
</feature>
<feature type="compositionally biased region" description="Low complexity" evidence="2">
    <location>
        <begin position="988"/>
        <end position="1002"/>
    </location>
</feature>
<dbReference type="SMART" id="SM00498">
    <property type="entry name" value="FH2"/>
    <property type="match status" value="1"/>
</dbReference>